<dbReference type="Proteomes" id="UP001500618">
    <property type="component" value="Unassembled WGS sequence"/>
</dbReference>
<dbReference type="RefSeq" id="WP_344314872.1">
    <property type="nucleotide sequence ID" value="NZ_BAAANY010000040.1"/>
</dbReference>
<keyword evidence="2" id="KW-1185">Reference proteome</keyword>
<name>A0ABN2J1N9_9ACTN</name>
<proteinExistence type="predicted"/>
<sequence>MRIRSILGILAIFAVIVAAPAPTVAGEHRMSAVRGIPAGGLRASKGTGNTIGTTIYEKNPRADGYRHIDTPATIANLKAMGLNTFLYDVWVSPKDWDDLRKEFAPAALAAHLNIWVYLAPPSECERRIANGDGNCPRPYKIDYRSWANAVATLSLQFPNITAWAIDDFFASQENRDLFTPAYLAGLRAITDGINPDLGFYSTFYLGNARNPTDLATISGAVDGIIFPYLGYEGNNDTQDSTAVAQQLNDILGFTTPKHLAVVLLIYAGRFLDAPLAPTEDYVGQVMDAAAPYVADGRIQGIVNYGAPISDDPQVNSDDLAPSGNGRLSLVVPRHKPTPTDSYEQGSQQITVDPNASSYQLSFYHYDENARVQAVFGYQIKQALINGTVVWESDVEDDPNYQWAQATVPNVTLYPLLHGQTSATLTFRLLERRGVGDFPIDVGFDNVQTAGMTVPDADFETPHSWTLARTDVSLLPSQDVWFADRPVRIRNAIAARWGGVQQPVSAGPVAPKNLSMYGKGRLKLSLPDQTSTSAGMCTSATQEVTVDPSSPHYELSFWSFDQYFATPSGQGYHAKDVYITNSSGQHLLSRMDVMDDWALWINSQSSWNHIDVTDYLKGQSSVTFSFALCELNGVGDFGVDVGYDNLETIGFQFANPGFETTGGWIMYNNGPLHAEISTS</sequence>
<organism evidence="1 2">
    <name type="scientific">Fodinicola feengrottensis</name>
    <dbReference type="NCBI Taxonomy" id="435914"/>
    <lineage>
        <taxon>Bacteria</taxon>
        <taxon>Bacillati</taxon>
        <taxon>Actinomycetota</taxon>
        <taxon>Actinomycetes</taxon>
        <taxon>Mycobacteriales</taxon>
        <taxon>Fodinicola</taxon>
    </lineage>
</organism>
<evidence type="ECO:0000313" key="2">
    <source>
        <dbReference type="Proteomes" id="UP001500618"/>
    </source>
</evidence>
<gene>
    <name evidence="1" type="ORF">GCM10009765_75660</name>
</gene>
<accession>A0ABN2J1N9</accession>
<reference evidence="1 2" key="1">
    <citation type="journal article" date="2019" name="Int. J. Syst. Evol. Microbiol.">
        <title>The Global Catalogue of Microorganisms (GCM) 10K type strain sequencing project: providing services to taxonomists for standard genome sequencing and annotation.</title>
        <authorList>
            <consortium name="The Broad Institute Genomics Platform"/>
            <consortium name="The Broad Institute Genome Sequencing Center for Infectious Disease"/>
            <person name="Wu L."/>
            <person name="Ma J."/>
        </authorList>
    </citation>
    <scope>NUCLEOTIDE SEQUENCE [LARGE SCALE GENOMIC DNA]</scope>
    <source>
        <strain evidence="1 2">JCM 14718</strain>
    </source>
</reference>
<protein>
    <submittedName>
        <fullName evidence="1">Uncharacterized protein</fullName>
    </submittedName>
</protein>
<evidence type="ECO:0000313" key="1">
    <source>
        <dbReference type="EMBL" id="GAA1715748.1"/>
    </source>
</evidence>
<dbReference type="EMBL" id="BAAANY010000040">
    <property type="protein sequence ID" value="GAA1715748.1"/>
    <property type="molecule type" value="Genomic_DNA"/>
</dbReference>
<comment type="caution">
    <text evidence="1">The sequence shown here is derived from an EMBL/GenBank/DDBJ whole genome shotgun (WGS) entry which is preliminary data.</text>
</comment>